<gene>
    <name evidence="9" type="ORF">OKA104_LOCUS54038</name>
</gene>
<keyword evidence="2" id="KW-0723">Serine/threonine-protein kinase</keyword>
<evidence type="ECO:0000256" key="6">
    <source>
        <dbReference type="ARBA" id="ARBA00022840"/>
    </source>
</evidence>
<evidence type="ECO:0000256" key="3">
    <source>
        <dbReference type="ARBA" id="ARBA00022679"/>
    </source>
</evidence>
<dbReference type="GO" id="GO:0004674">
    <property type="term" value="F:protein serine/threonine kinase activity"/>
    <property type="evidence" value="ECO:0007669"/>
    <property type="project" value="UniProtKB-KW"/>
</dbReference>
<evidence type="ECO:0000256" key="4">
    <source>
        <dbReference type="ARBA" id="ARBA00022741"/>
    </source>
</evidence>
<reference evidence="9" key="1">
    <citation type="submission" date="2021-02" db="EMBL/GenBank/DDBJ databases">
        <authorList>
            <person name="Nowell W R."/>
        </authorList>
    </citation>
    <scope>NUCLEOTIDE SEQUENCE</scope>
</reference>
<feature type="non-terminal residue" evidence="9">
    <location>
        <position position="1"/>
    </location>
</feature>
<comment type="catalytic activity">
    <reaction evidence="7">
        <text>L-threonyl-[protein] + ATP = O-phospho-L-threonyl-[protein] + ADP + H(+)</text>
        <dbReference type="Rhea" id="RHEA:46608"/>
        <dbReference type="Rhea" id="RHEA-COMP:11060"/>
        <dbReference type="Rhea" id="RHEA-COMP:11605"/>
        <dbReference type="ChEBI" id="CHEBI:15378"/>
        <dbReference type="ChEBI" id="CHEBI:30013"/>
        <dbReference type="ChEBI" id="CHEBI:30616"/>
        <dbReference type="ChEBI" id="CHEBI:61977"/>
        <dbReference type="ChEBI" id="CHEBI:456216"/>
        <dbReference type="EC" id="2.7.11.1"/>
    </reaction>
</comment>
<accession>A0A820S1X4</accession>
<keyword evidence="6" id="KW-0067">ATP-binding</keyword>
<comment type="catalytic activity">
    <reaction evidence="8">
        <text>L-seryl-[protein] + ATP = O-phospho-L-seryl-[protein] + ADP + H(+)</text>
        <dbReference type="Rhea" id="RHEA:17989"/>
        <dbReference type="Rhea" id="RHEA-COMP:9863"/>
        <dbReference type="Rhea" id="RHEA-COMP:11604"/>
        <dbReference type="ChEBI" id="CHEBI:15378"/>
        <dbReference type="ChEBI" id="CHEBI:29999"/>
        <dbReference type="ChEBI" id="CHEBI:30616"/>
        <dbReference type="ChEBI" id="CHEBI:83421"/>
        <dbReference type="ChEBI" id="CHEBI:456216"/>
        <dbReference type="EC" id="2.7.11.1"/>
    </reaction>
</comment>
<name>A0A820S1X4_9BILA</name>
<evidence type="ECO:0000256" key="1">
    <source>
        <dbReference type="ARBA" id="ARBA00012513"/>
    </source>
</evidence>
<dbReference type="GO" id="GO:0051726">
    <property type="term" value="P:regulation of cell cycle"/>
    <property type="evidence" value="ECO:0007669"/>
    <property type="project" value="TreeGrafter"/>
</dbReference>
<dbReference type="EMBL" id="CAJOAY010034996">
    <property type="protein sequence ID" value="CAF4448647.1"/>
    <property type="molecule type" value="Genomic_DNA"/>
</dbReference>
<evidence type="ECO:0000256" key="5">
    <source>
        <dbReference type="ARBA" id="ARBA00022777"/>
    </source>
</evidence>
<dbReference type="InterPro" id="IPR045216">
    <property type="entry name" value="CK2_alpha"/>
</dbReference>
<evidence type="ECO:0000256" key="2">
    <source>
        <dbReference type="ARBA" id="ARBA00022527"/>
    </source>
</evidence>
<keyword evidence="5" id="KW-0418">Kinase</keyword>
<keyword evidence="4" id="KW-0547">Nucleotide-binding</keyword>
<dbReference type="EC" id="2.7.11.1" evidence="1"/>
<evidence type="ECO:0000256" key="8">
    <source>
        <dbReference type="ARBA" id="ARBA00048679"/>
    </source>
</evidence>
<proteinExistence type="predicted"/>
<protein>
    <recommendedName>
        <fullName evidence="1">non-specific serine/threonine protein kinase</fullName>
        <ecNumber evidence="1">2.7.11.1</ecNumber>
    </recommendedName>
</protein>
<dbReference type="GO" id="GO:0005524">
    <property type="term" value="F:ATP binding"/>
    <property type="evidence" value="ECO:0007669"/>
    <property type="project" value="UniProtKB-KW"/>
</dbReference>
<dbReference type="PANTHER" id="PTHR24054:SF0">
    <property type="entry name" value="CASEIN KINASE II SUBUNIT ALPHA"/>
    <property type="match status" value="1"/>
</dbReference>
<dbReference type="GO" id="GO:0005634">
    <property type="term" value="C:nucleus"/>
    <property type="evidence" value="ECO:0007669"/>
    <property type="project" value="TreeGrafter"/>
</dbReference>
<evidence type="ECO:0000256" key="7">
    <source>
        <dbReference type="ARBA" id="ARBA00047899"/>
    </source>
</evidence>
<dbReference type="GO" id="GO:0005829">
    <property type="term" value="C:cytosol"/>
    <property type="evidence" value="ECO:0007669"/>
    <property type="project" value="TreeGrafter"/>
</dbReference>
<dbReference type="GO" id="GO:0005956">
    <property type="term" value="C:protein kinase CK2 complex"/>
    <property type="evidence" value="ECO:0007669"/>
    <property type="project" value="TreeGrafter"/>
</dbReference>
<dbReference type="AlphaFoldDB" id="A0A820S1X4"/>
<comment type="caution">
    <text evidence="9">The sequence shown here is derived from an EMBL/GenBank/DDBJ whole genome shotgun (WGS) entry which is preliminary data.</text>
</comment>
<dbReference type="Gene3D" id="1.10.510.10">
    <property type="entry name" value="Transferase(Phosphotransferase) domain 1"/>
    <property type="match status" value="1"/>
</dbReference>
<organism evidence="9 10">
    <name type="scientific">Adineta steineri</name>
    <dbReference type="NCBI Taxonomy" id="433720"/>
    <lineage>
        <taxon>Eukaryota</taxon>
        <taxon>Metazoa</taxon>
        <taxon>Spiralia</taxon>
        <taxon>Gnathifera</taxon>
        <taxon>Rotifera</taxon>
        <taxon>Eurotatoria</taxon>
        <taxon>Bdelloidea</taxon>
        <taxon>Adinetida</taxon>
        <taxon>Adinetidae</taxon>
        <taxon>Adineta</taxon>
    </lineage>
</organism>
<dbReference type="PANTHER" id="PTHR24054">
    <property type="entry name" value="CASEIN KINASE II SUBUNIT ALPHA"/>
    <property type="match status" value="1"/>
</dbReference>
<evidence type="ECO:0000313" key="10">
    <source>
        <dbReference type="Proteomes" id="UP000663881"/>
    </source>
</evidence>
<sequence length="49" mass="5890">TPALIFENVNNTDFKQLYPTLSDYDIRYYMYELLKIFEKEVVGLSFFSL</sequence>
<keyword evidence="3" id="KW-0808">Transferase</keyword>
<evidence type="ECO:0000313" key="9">
    <source>
        <dbReference type="EMBL" id="CAF4448647.1"/>
    </source>
</evidence>
<dbReference type="Proteomes" id="UP000663881">
    <property type="component" value="Unassembled WGS sequence"/>
</dbReference>